<name>A0ABY2SMT2_9HYPH</name>
<reference evidence="2 3" key="1">
    <citation type="submission" date="2019-04" db="EMBL/GenBank/DDBJ databases">
        <authorList>
            <person name="Li M."/>
            <person name="Gao C."/>
        </authorList>
    </citation>
    <scope>NUCLEOTIDE SEQUENCE [LARGE SCALE GENOMIC DNA]</scope>
    <source>
        <strain evidence="2 3">BGMRC 2031</strain>
    </source>
</reference>
<protein>
    <submittedName>
        <fullName evidence="2">Uncharacterized protein</fullName>
    </submittedName>
</protein>
<dbReference type="RefSeq" id="WP_136989798.1">
    <property type="nucleotide sequence ID" value="NZ_SZPQ01000010.1"/>
</dbReference>
<keyword evidence="3" id="KW-1185">Reference proteome</keyword>
<evidence type="ECO:0000313" key="2">
    <source>
        <dbReference type="EMBL" id="TKI06693.1"/>
    </source>
</evidence>
<accession>A0ABY2SMT2</accession>
<proteinExistence type="predicted"/>
<evidence type="ECO:0000256" key="1">
    <source>
        <dbReference type="SAM" id="MobiDB-lite"/>
    </source>
</evidence>
<organism evidence="2 3">
    <name type="scientific">Martelella alba</name>
    <dbReference type="NCBI Taxonomy" id="2590451"/>
    <lineage>
        <taxon>Bacteria</taxon>
        <taxon>Pseudomonadati</taxon>
        <taxon>Pseudomonadota</taxon>
        <taxon>Alphaproteobacteria</taxon>
        <taxon>Hyphomicrobiales</taxon>
        <taxon>Aurantimonadaceae</taxon>
        <taxon>Martelella</taxon>
    </lineage>
</organism>
<evidence type="ECO:0000313" key="3">
    <source>
        <dbReference type="Proteomes" id="UP000305202"/>
    </source>
</evidence>
<feature type="region of interest" description="Disordered" evidence="1">
    <location>
        <begin position="15"/>
        <end position="47"/>
    </location>
</feature>
<dbReference type="Gene3D" id="3.10.670.10">
    <property type="entry name" value="Secreted effector protein ssei"/>
    <property type="match status" value="1"/>
</dbReference>
<comment type="caution">
    <text evidence="2">The sequence shown here is derived from an EMBL/GenBank/DDBJ whole genome shotgun (WGS) entry which is preliminary data.</text>
</comment>
<gene>
    <name evidence="2" type="ORF">FCN80_08845</name>
</gene>
<dbReference type="EMBL" id="SZPQ01000010">
    <property type="protein sequence ID" value="TKI06693.1"/>
    <property type="molecule type" value="Genomic_DNA"/>
</dbReference>
<dbReference type="Proteomes" id="UP000305202">
    <property type="component" value="Unassembled WGS sequence"/>
</dbReference>
<sequence>MDSISSLASGKMTLPVGIAQRRDTRDRLPLSGTSRRPISEHPPAPANDTVHYHQRIIVNEKEKADKLFACLDEYQRHPQSSATACGQRYLEIYLDDHAYWVSSSKITLPSGETFWRGHCQGRQVAAYEDVIYISDTLPVTGLSAKAGLWLLMAHLTATGNLPAARRPAGHQSASCFIAAKSAAPLYGLAVNTPYPVGLVHRPHPSDTLSRSLGEFRPGPQRDPAVSLLTRRVTAMFSQVHHWIGRLTTPLMKLLDALTLPAVHAASASETEHQHELPLLQPRWPDTLDNRFVASWNINLTALFSLPKHRTDAMAQSLGLHTLANFGICTHAFDLHNRKARQLFFKLYVDFKNQYSSSDGMMNLILFDQYIGEWITKIFNNGLFLKKEDESLNIIVIKAKLENIIHFHLNCKHYSDETLHLLHAYLNHQIRLQNYLSRINIQINDALAWINTTDIATVIEMTNGMDYDDGFAYFSAHINAQNETKTYENYMIILAKMREVNLELLDASEYKENESVYERIIFNSEKELLKALIYENQDAIIATLYRKIFYYIFDYNRINGFSLQGKTFYMPGELSPVRFIFDQEEESFDVKDVEKIITDDINNFISNTGKATYYINRAMKILELAARMEHEDPLDIMEDTSDMLIKHESIHKKAQNIVKGFIDRNTDERKKMYMNHNWIQDISLQIREDKTMLFLLEYLEEMQNSFYERYFLCKRNLLQLENYDIKQQLTMAKILSIKKEYSNLTLSEDDEIYLQEFNSVIHEDRSDLLIEVAANWRCLANKNDHIGDHTAIMGLLALRKFQQEENMISQAFAARSYAVYSSILELRPSEEIDNLEAYYNQFIEYKYHDAIHEAKHITFRAVSKASFGYIDLIFPPQRILIFKLFSRHYVKNPAMPNVWVSSPKKNLGFLAIVVLPTGKTVILSTLGLICVLRERQDLAGSNILRSLRHFWETASEELTLSARKKHVLTSEELSLLLHGPGPVVAPGVQDRVDLEKMSIIPAEKEQVDYPAAVYSLAAVKELPVTRPLLDLIDELNEKTLIETSEELKNSLRRIGWGEFIAYFIPFSEMLWRHWHDQAHEIAFHEIYFDLVDSFVTVGLAAKGVGKIASSTIKTILNDAIVKKIPKEMIKNYVIHRLIEHAPGLGYQAAQLTASTLFSLINPLPLPYPFILKMSEKYWLRLSNSISDVNLSILKSSGQKKKNRQFWKSVIDKNQLIRLQDDIYTNNENTLEKKYYIHLFDEFYRVHRDHNFASWRVISPHYLNDINFAVPIIKSKENKWVSYYPLQADFMLPSPDTTMFSMEKSTDDHIRFEPTYSPRVSLSSGTHEVSKHLRALYIALNRKILNHNLSIHSSNSGRKFLFNLAKEFHSDSFYRDLLAEKNSLSGSEKLIESLRSSLSGRADSVSIRTLLAWRTEHDLRPRIHNVIKIDLPPGVFIIDPSALVPEWLTHVVTREVLLEQEWLAQYARYFPKKYPLVKYADISDIDKARELQGRTPPHPGEFLAGAVLLREPVWFKTMVTRLQLPLRLPLPNKRSHEHTLRKIVRSDASWSLHKDIPESYALNILKKAKVIDQRDYELLLSQTRRALMEPVSPASLMQQFIELKNFSDVLKINEGKLLAVFENNILKSLAVSMGNGRFAIAGGGYFDLLLPDKPAIITAEEMFFPGNQEFFLRGNHRRQLSIFAGAPRGAKDLGPLLSADLPQREAMQHDDLPHATRSAPYKTRAEVLLGKDWGIEYVNGLPSFIRLRGHGAPFNFNHIDAVELAHVIRGLAFNEVPLFDLNSVDRIELYSCFSGYGGRYSLAQILADELRVKVKAYPSIITHAISLRRPDWFLTFEPDTRYPERMSDLVLNYIEQRIGLTKNRIHMRLHDLFSLLIRLRRANLESGPSRRKRHSYYIPSIFIDIARVIIKDLPIEEFMAHYEFTEKTLNTFSTLLNSYSIYEISSDDIFLQAYYDILLSVKEFNYLFTWVEQS</sequence>